<dbReference type="PROSITE" id="PS51450">
    <property type="entry name" value="LRR"/>
    <property type="match status" value="3"/>
</dbReference>
<comment type="subcellular location">
    <subcellularLocation>
        <location evidence="1">Cell membrane</location>
        <topology evidence="1">Multi-pass membrane protein</topology>
    </subcellularLocation>
</comment>
<dbReference type="PANTHER" id="PTHR24372:SF77">
    <property type="entry name" value="G-PROTEIN COUPLED RECEPTORS FAMILY 1 PROFILE DOMAIN-CONTAINING PROTEIN"/>
    <property type="match status" value="1"/>
</dbReference>
<dbReference type="InterPro" id="IPR001611">
    <property type="entry name" value="Leu-rich_rpt"/>
</dbReference>
<dbReference type="Gene3D" id="4.10.400.10">
    <property type="entry name" value="Low-density Lipoprotein Receptor"/>
    <property type="match status" value="10"/>
</dbReference>
<dbReference type="Pfam" id="PF00057">
    <property type="entry name" value="Ldl_recept_a"/>
    <property type="match status" value="5"/>
</dbReference>
<keyword evidence="17" id="KW-1185">Reference proteome</keyword>
<evidence type="ECO:0000313" key="17">
    <source>
        <dbReference type="Proteomes" id="UP000192578"/>
    </source>
</evidence>
<feature type="transmembrane region" description="Helical" evidence="14">
    <location>
        <begin position="1046"/>
        <end position="1068"/>
    </location>
</feature>
<feature type="transmembrane region" description="Helical" evidence="14">
    <location>
        <begin position="1011"/>
        <end position="1034"/>
    </location>
</feature>
<feature type="domain" description="G-protein coupled receptors family 1 profile" evidence="15">
    <location>
        <begin position="807"/>
        <end position="1066"/>
    </location>
</feature>
<comment type="caution">
    <text evidence="13">Lacks conserved residue(s) required for the propagation of feature annotation.</text>
</comment>
<reference evidence="17" key="1">
    <citation type="submission" date="2017-01" db="EMBL/GenBank/DDBJ databases">
        <title>Comparative genomics of anhydrobiosis in the tardigrade Hypsibius dujardini.</title>
        <authorList>
            <person name="Yoshida Y."/>
            <person name="Koutsovoulos G."/>
            <person name="Laetsch D."/>
            <person name="Stevens L."/>
            <person name="Kumar S."/>
            <person name="Horikawa D."/>
            <person name="Ishino K."/>
            <person name="Komine S."/>
            <person name="Tomita M."/>
            <person name="Blaxter M."/>
            <person name="Arakawa K."/>
        </authorList>
    </citation>
    <scope>NUCLEOTIDE SEQUENCE [LARGE SCALE GENOMIC DNA]</scope>
    <source>
        <strain evidence="17">Z151</strain>
    </source>
</reference>
<evidence type="ECO:0000256" key="8">
    <source>
        <dbReference type="ARBA" id="ARBA00023136"/>
    </source>
</evidence>
<dbReference type="GO" id="GO:0005886">
    <property type="term" value="C:plasma membrane"/>
    <property type="evidence" value="ECO:0007669"/>
    <property type="project" value="UniProtKB-SubCell"/>
</dbReference>
<dbReference type="GO" id="GO:0008528">
    <property type="term" value="F:G protein-coupled peptide receptor activity"/>
    <property type="evidence" value="ECO:0007669"/>
    <property type="project" value="TreeGrafter"/>
</dbReference>
<feature type="disulfide bond" evidence="13">
    <location>
        <begin position="195"/>
        <end position="210"/>
    </location>
</feature>
<evidence type="ECO:0000256" key="9">
    <source>
        <dbReference type="ARBA" id="ARBA00023157"/>
    </source>
</evidence>
<dbReference type="FunFam" id="4.10.400.10:FF:000065">
    <property type="entry name" value="Transmembrane protease serine 7"/>
    <property type="match status" value="1"/>
</dbReference>
<keyword evidence="9 13" id="KW-1015">Disulfide bond</keyword>
<dbReference type="CDD" id="cd15137">
    <property type="entry name" value="7tmA_Relaxin_R"/>
    <property type="match status" value="1"/>
</dbReference>
<dbReference type="CDD" id="cd00112">
    <property type="entry name" value="LDLa"/>
    <property type="match status" value="10"/>
</dbReference>
<feature type="transmembrane region" description="Helical" evidence="14">
    <location>
        <begin position="826"/>
        <end position="847"/>
    </location>
</feature>
<evidence type="ECO:0000256" key="12">
    <source>
        <dbReference type="ARBA" id="ARBA00023224"/>
    </source>
</evidence>
<dbReference type="InterPro" id="IPR036055">
    <property type="entry name" value="LDL_receptor-like_sf"/>
</dbReference>
<dbReference type="InterPro" id="IPR023415">
    <property type="entry name" value="LDLR_class-A_CS"/>
</dbReference>
<feature type="transmembrane region" description="Helical" evidence="14">
    <location>
        <begin position="966"/>
        <end position="990"/>
    </location>
</feature>
<feature type="disulfide bond" evidence="13">
    <location>
        <begin position="218"/>
        <end position="236"/>
    </location>
</feature>
<keyword evidence="10 16" id="KW-0675">Receptor</keyword>
<comment type="caution">
    <text evidence="16">The sequence shown here is derived from an EMBL/GenBank/DDBJ whole genome shotgun (WGS) entry which is preliminary data.</text>
</comment>
<name>A0A9X6RJK0_HYPEX</name>
<keyword evidence="11" id="KW-0325">Glycoprotein</keyword>
<feature type="disulfide bond" evidence="13">
    <location>
        <begin position="461"/>
        <end position="473"/>
    </location>
</feature>
<organism evidence="16 17">
    <name type="scientific">Hypsibius exemplaris</name>
    <name type="common">Freshwater tardigrade</name>
    <dbReference type="NCBI Taxonomy" id="2072580"/>
    <lineage>
        <taxon>Eukaryota</taxon>
        <taxon>Metazoa</taxon>
        <taxon>Ecdysozoa</taxon>
        <taxon>Tardigrada</taxon>
        <taxon>Eutardigrada</taxon>
        <taxon>Parachela</taxon>
        <taxon>Hypsibioidea</taxon>
        <taxon>Hypsibiidae</taxon>
        <taxon>Hypsibius</taxon>
    </lineage>
</organism>
<evidence type="ECO:0000256" key="1">
    <source>
        <dbReference type="ARBA" id="ARBA00004651"/>
    </source>
</evidence>
<evidence type="ECO:0000256" key="13">
    <source>
        <dbReference type="PROSITE-ProRule" id="PRU00124"/>
    </source>
</evidence>
<evidence type="ECO:0000256" key="4">
    <source>
        <dbReference type="ARBA" id="ARBA00022692"/>
    </source>
</evidence>
<feature type="disulfide bond" evidence="13">
    <location>
        <begin position="248"/>
        <end position="260"/>
    </location>
</feature>
<feature type="disulfide bond" evidence="13">
    <location>
        <begin position="397"/>
        <end position="412"/>
    </location>
</feature>
<feature type="transmembrane region" description="Helical" evidence="14">
    <location>
        <begin position="885"/>
        <end position="907"/>
    </location>
</feature>
<keyword evidence="7" id="KW-0297">G-protein coupled receptor</keyword>
<feature type="disulfide bond" evidence="13">
    <location>
        <begin position="156"/>
        <end position="171"/>
    </location>
</feature>
<feature type="disulfide bond" evidence="13">
    <location>
        <begin position="103"/>
        <end position="121"/>
    </location>
</feature>
<feature type="disulfide bond" evidence="13">
    <location>
        <begin position="230"/>
        <end position="245"/>
    </location>
</feature>
<evidence type="ECO:0000256" key="7">
    <source>
        <dbReference type="ARBA" id="ARBA00023040"/>
    </source>
</evidence>
<dbReference type="GO" id="GO:0009755">
    <property type="term" value="P:hormone-mediated signaling pathway"/>
    <property type="evidence" value="ECO:0007669"/>
    <property type="project" value="TreeGrafter"/>
</dbReference>
<dbReference type="PRINTS" id="PR00261">
    <property type="entry name" value="LDLRECEPTOR"/>
</dbReference>
<protein>
    <submittedName>
        <fullName evidence="16">G-protein coupled receptor GRL101</fullName>
    </submittedName>
</protein>
<feature type="disulfide bond" evidence="13">
    <location>
        <begin position="385"/>
        <end position="403"/>
    </location>
</feature>
<feature type="transmembrane region" description="Helical" evidence="14">
    <location>
        <begin position="919"/>
        <end position="938"/>
    </location>
</feature>
<feature type="disulfide bond" evidence="13">
    <location>
        <begin position="513"/>
        <end position="531"/>
    </location>
</feature>
<dbReference type="OrthoDB" id="6022531at2759"/>
<dbReference type="PANTHER" id="PTHR24372">
    <property type="entry name" value="GLYCOPROTEIN HORMONE RECEPTOR"/>
    <property type="match status" value="1"/>
</dbReference>
<dbReference type="InterPro" id="IPR032675">
    <property type="entry name" value="LRR_dom_sf"/>
</dbReference>
<proteinExistence type="predicted"/>
<dbReference type="InterPro" id="IPR003591">
    <property type="entry name" value="Leu-rich_rpt_typical-subtyp"/>
</dbReference>
<evidence type="ECO:0000256" key="6">
    <source>
        <dbReference type="ARBA" id="ARBA00022989"/>
    </source>
</evidence>
<evidence type="ECO:0000259" key="15">
    <source>
        <dbReference type="PROSITE" id="PS50262"/>
    </source>
</evidence>
<keyword evidence="6 14" id="KW-1133">Transmembrane helix</keyword>
<dbReference type="Proteomes" id="UP000192578">
    <property type="component" value="Unassembled WGS sequence"/>
</dbReference>
<dbReference type="AlphaFoldDB" id="A0A9X6RJK0"/>
<dbReference type="SMART" id="SM00192">
    <property type="entry name" value="LDLa"/>
    <property type="match status" value="11"/>
</dbReference>
<evidence type="ECO:0000313" key="16">
    <source>
        <dbReference type="EMBL" id="OWA49972.1"/>
    </source>
</evidence>
<evidence type="ECO:0000256" key="10">
    <source>
        <dbReference type="ARBA" id="ARBA00023170"/>
    </source>
</evidence>
<dbReference type="Pfam" id="PF13855">
    <property type="entry name" value="LRR_8"/>
    <property type="match status" value="1"/>
</dbReference>
<feature type="disulfide bond" evidence="13">
    <location>
        <begin position="183"/>
        <end position="201"/>
    </location>
</feature>
<dbReference type="PROSITE" id="PS01209">
    <property type="entry name" value="LDLRA_1"/>
    <property type="match status" value="4"/>
</dbReference>
<feature type="disulfide bond" evidence="13">
    <location>
        <begin position="144"/>
        <end position="162"/>
    </location>
</feature>
<keyword evidence="3" id="KW-0433">Leucine-rich repeat</keyword>
<feature type="disulfide bond" evidence="13">
    <location>
        <begin position="137"/>
        <end position="149"/>
    </location>
</feature>
<feature type="disulfide bond" evidence="13">
    <location>
        <begin position="255"/>
        <end position="273"/>
    </location>
</feature>
<dbReference type="Gene3D" id="1.20.1070.10">
    <property type="entry name" value="Rhodopsin 7-helix transmembrane proteins"/>
    <property type="match status" value="1"/>
</dbReference>
<keyword evidence="2" id="KW-1003">Cell membrane</keyword>
<dbReference type="InterPro" id="IPR017452">
    <property type="entry name" value="GPCR_Rhodpsn_7TM"/>
</dbReference>
<accession>A0A9X6RJK0</accession>
<evidence type="ECO:0000256" key="5">
    <source>
        <dbReference type="ARBA" id="ARBA00022737"/>
    </source>
</evidence>
<dbReference type="Pfam" id="PF00001">
    <property type="entry name" value="7tm_1"/>
    <property type="match status" value="1"/>
</dbReference>
<dbReference type="SUPFAM" id="SSF57424">
    <property type="entry name" value="LDL receptor-like module"/>
    <property type="match status" value="6"/>
</dbReference>
<evidence type="ECO:0000256" key="11">
    <source>
        <dbReference type="ARBA" id="ARBA00023180"/>
    </source>
</evidence>
<dbReference type="SUPFAM" id="SSF52058">
    <property type="entry name" value="L domain-like"/>
    <property type="match status" value="1"/>
</dbReference>
<dbReference type="EMBL" id="MTYJ01000178">
    <property type="protein sequence ID" value="OWA49972.1"/>
    <property type="molecule type" value="Genomic_DNA"/>
</dbReference>
<feature type="transmembrane region" description="Helical" evidence="14">
    <location>
        <begin position="791"/>
        <end position="814"/>
    </location>
</feature>
<evidence type="ECO:0000256" key="3">
    <source>
        <dbReference type="ARBA" id="ARBA00022614"/>
    </source>
</evidence>
<keyword evidence="5" id="KW-0677">Repeat</keyword>
<dbReference type="SMART" id="SM00369">
    <property type="entry name" value="LRR_TYP"/>
    <property type="match status" value="5"/>
</dbReference>
<dbReference type="Gene3D" id="3.80.10.10">
    <property type="entry name" value="Ribonuclease Inhibitor"/>
    <property type="match status" value="2"/>
</dbReference>
<keyword evidence="8 14" id="KW-0472">Membrane</keyword>
<evidence type="ECO:0000256" key="14">
    <source>
        <dbReference type="SAM" id="Phobius"/>
    </source>
</evidence>
<dbReference type="PROSITE" id="PS50262">
    <property type="entry name" value="G_PROTEIN_RECEP_F1_2"/>
    <property type="match status" value="1"/>
</dbReference>
<dbReference type="InterPro" id="IPR000276">
    <property type="entry name" value="GPCR_Rhodpsn"/>
</dbReference>
<evidence type="ECO:0000256" key="2">
    <source>
        <dbReference type="ARBA" id="ARBA00022475"/>
    </source>
</evidence>
<dbReference type="InterPro" id="IPR002172">
    <property type="entry name" value="LDrepeatLR_classA_rpt"/>
</dbReference>
<keyword evidence="12" id="KW-0807">Transducer</keyword>
<feature type="disulfide bond" evidence="13">
    <location>
        <begin position="96"/>
        <end position="108"/>
    </location>
</feature>
<dbReference type="SUPFAM" id="SSF81321">
    <property type="entry name" value="Family A G protein-coupled receptor-like"/>
    <property type="match status" value="1"/>
</dbReference>
<feature type="disulfide bond" evidence="13">
    <location>
        <begin position="378"/>
        <end position="390"/>
    </location>
</feature>
<dbReference type="PROSITE" id="PS50068">
    <property type="entry name" value="LDLRA_2"/>
    <property type="match status" value="10"/>
</dbReference>
<gene>
    <name evidence="16" type="ORF">BV898_14504</name>
</gene>
<keyword evidence="4 14" id="KW-0812">Transmembrane</keyword>
<dbReference type="GO" id="GO:0007189">
    <property type="term" value="P:adenylate cyclase-activating G protein-coupled receptor signaling pathway"/>
    <property type="evidence" value="ECO:0007669"/>
    <property type="project" value="TreeGrafter"/>
</dbReference>
<feature type="disulfide bond" evidence="13">
    <location>
        <begin position="176"/>
        <end position="188"/>
    </location>
</feature>
<sequence>MSRHPMLLSWRNVPAIIVVVVGLLSVNATFRLMVAASSSSSPAGSVNPAASSTAASITAEAKQSDFFALVPATITSLGDVTGNSWLNQSGAEVLECLPHEFACDGEKCIDGYKLCDTHFDCKNGQDEEPERCLSHTCPISHFKCNDGYCIPIGNICDYTADCPDGSDEFQCNYRKCWVGEWRCKNEQCVNEAFLCDGQFDCKDESDESFCTAEDFLTCGDGKRVHNTSKCNGIAECSDQADETDCGLCGTQQFQCHNGRCISEAHVCDSECDCHSSCEDEERCGEYYDGLPGMGYCRTGLTVRCDKSRRCIRSRFICDGKDDCLDGGTDEYQCAYKKLPRRPGISCADGRTFPYHTVCDYRRQCMSGDDELDCPYTACRSDQFRCQSGECIAKAALCNGQEDCLDRSDEVNCLNVTCPHGTFQCIHSGQCIPLTKVCDYRPDCPVDASDEPGDCEYKQNACSADQFRCASGQCIDSRYVCQVSRDSALYGCYDASHLKNCSLARCDGETWLKCRNGPCYHKSLRCNGLPDCYIGSKTWTDEEDCPFQCTGEKKCICADVTMDCSNGGLKSLPNYVEQFITKFLLSGNRLNSTMGNTTFNDLQRLNVLDLSRNNIRHLANGKLFKNLWQLKVLKLAENHINSIPENAFYGLANLRVLDLAGNNINNLSELSFNGLSSLPQLDLSDQSISLIPARAFLGLRSLLSLNLSGNPLRTLEVDALSGLSGLISLDISHTGLLWGQQKYPTDALAPLTALTTLYTSDARFCCSLGAHLANCYPKLDHFSSCADLMSNLVLRCAIWIMGMVALIANAVVIYWRMPDLMRSRIHAFLIINLAVGDIVMGVYLLIIAGADLHYRGTYVAHLHEWKASVWCDAAGFFSTVSSELSILTLLVITLDRLLTILLPFHIAFRLTYTSARFMMASIWVFVLLIAMVPFLPLPYFDNFYGRSGVCLALHITPHRFPGWEYSVFIFLALNMLACILIILSYCIMYAVALRTGKAVHPSPQKNRKEARLARRMIVIILTNLGCYLPISIMSLLALSEVFIPEEVYAWVAVFMLPVNAALNPLLYTISTRPFRRHMTSSITNRAQHLRDSLLASMTSSSRRRTSSSAHSTQLYLPKAERIFKRDAQEPLPEEL</sequence>